<evidence type="ECO:0000256" key="2">
    <source>
        <dbReference type="ARBA" id="ARBA00022448"/>
    </source>
</evidence>
<dbReference type="GO" id="GO:1901982">
    <property type="term" value="F:maltose binding"/>
    <property type="evidence" value="ECO:0007669"/>
    <property type="project" value="TreeGrafter"/>
</dbReference>
<dbReference type="Proteomes" id="UP000256485">
    <property type="component" value="Unassembled WGS sequence"/>
</dbReference>
<evidence type="ECO:0000313" key="6">
    <source>
        <dbReference type="Proteomes" id="UP000256485"/>
    </source>
</evidence>
<proteinExistence type="inferred from homology"/>
<evidence type="ECO:0000256" key="4">
    <source>
        <dbReference type="SAM" id="SignalP"/>
    </source>
</evidence>
<organism evidence="5 6">
    <name type="scientific">Thermasporomyces composti</name>
    <dbReference type="NCBI Taxonomy" id="696763"/>
    <lineage>
        <taxon>Bacteria</taxon>
        <taxon>Bacillati</taxon>
        <taxon>Actinomycetota</taxon>
        <taxon>Actinomycetes</taxon>
        <taxon>Propionibacteriales</taxon>
        <taxon>Nocardioidaceae</taxon>
        <taxon>Thermasporomyces</taxon>
    </lineage>
</organism>
<dbReference type="Gene3D" id="3.40.190.10">
    <property type="entry name" value="Periplasmic binding protein-like II"/>
    <property type="match status" value="1"/>
</dbReference>
<feature type="chain" id="PRO_5039134655" evidence="4">
    <location>
        <begin position="23"/>
        <end position="438"/>
    </location>
</feature>
<name>A0A3D9V5U8_THECX</name>
<dbReference type="InterPro" id="IPR006059">
    <property type="entry name" value="SBP"/>
</dbReference>
<dbReference type="PANTHER" id="PTHR30061:SF50">
    <property type="entry name" value="MALTOSE_MALTODEXTRIN-BINDING PERIPLASMIC PROTEIN"/>
    <property type="match status" value="1"/>
</dbReference>
<dbReference type="PROSITE" id="PS51257">
    <property type="entry name" value="PROKAR_LIPOPROTEIN"/>
    <property type="match status" value="1"/>
</dbReference>
<evidence type="ECO:0000256" key="3">
    <source>
        <dbReference type="ARBA" id="ARBA00022729"/>
    </source>
</evidence>
<comment type="similarity">
    <text evidence="1">Belongs to the bacterial solute-binding protein 1 family.</text>
</comment>
<dbReference type="GO" id="GO:0015768">
    <property type="term" value="P:maltose transport"/>
    <property type="evidence" value="ECO:0007669"/>
    <property type="project" value="TreeGrafter"/>
</dbReference>
<keyword evidence="6" id="KW-1185">Reference proteome</keyword>
<dbReference type="EMBL" id="QTUC01000001">
    <property type="protein sequence ID" value="REF36073.1"/>
    <property type="molecule type" value="Genomic_DNA"/>
</dbReference>
<comment type="caution">
    <text evidence="5">The sequence shown here is derived from an EMBL/GenBank/DDBJ whole genome shotgun (WGS) entry which is preliminary data.</text>
</comment>
<dbReference type="AlphaFoldDB" id="A0A3D9V5U8"/>
<feature type="signal peptide" evidence="4">
    <location>
        <begin position="1"/>
        <end position="22"/>
    </location>
</feature>
<dbReference type="GO" id="GO:0055052">
    <property type="term" value="C:ATP-binding cassette (ABC) transporter complex, substrate-binding subunit-containing"/>
    <property type="evidence" value="ECO:0007669"/>
    <property type="project" value="TreeGrafter"/>
</dbReference>
<keyword evidence="2" id="KW-0813">Transport</keyword>
<gene>
    <name evidence="5" type="ORF">DFJ64_1471</name>
</gene>
<sequence>MGHARRLLATTAVVALAATACAVGDSSDDSADSGRTVVTFRLWDEQVAKAYEKSFAAFEKEHPDIDVQIQLVPWADYWTKLPADISSGTVADIFWTNTSNFGIYADSGALIDVGAELGDQQKDWKQSVVELYTRNGKLWGVPQLWDSIALFYNKKLLEEADIDPTTLHWDPDPAKDTFLPAAKKLTMDAAGKRADEPGFDPTKIQQYGFNAALDPQGIYWNFVGSNGGIWQDGDAFDLDRPETVAAIEYVVDLINEHHVAPPAADTVNNGDRTRDLFVQGRMALFQSGPYHLKTIQEQADFEWGVAPMLEGPKGRIGVVHGVAAVASSATKHREETLEVLRWLGSAEGQRPIAEGGYAFPGVTSVEQAYVDYWTKQGVDLEAFLQSASGETFPAPVGPRVNAGATAMDPILKEIFLGRRPVAEGLAEAERVGNAALEQ</sequence>
<dbReference type="SUPFAM" id="SSF53850">
    <property type="entry name" value="Periplasmic binding protein-like II"/>
    <property type="match status" value="1"/>
</dbReference>
<keyword evidence="3 4" id="KW-0732">Signal</keyword>
<dbReference type="GO" id="GO:0042956">
    <property type="term" value="P:maltodextrin transmembrane transport"/>
    <property type="evidence" value="ECO:0007669"/>
    <property type="project" value="TreeGrafter"/>
</dbReference>
<accession>A0A3D9V5U8</accession>
<evidence type="ECO:0000313" key="5">
    <source>
        <dbReference type="EMBL" id="REF36073.1"/>
    </source>
</evidence>
<protein>
    <submittedName>
        <fullName evidence="5">Carbohydrate ABC transporter substrate-binding protein (CUT1 family)</fullName>
    </submittedName>
</protein>
<reference evidence="5 6" key="1">
    <citation type="submission" date="2018-08" db="EMBL/GenBank/DDBJ databases">
        <title>Sequencing the genomes of 1000 actinobacteria strains.</title>
        <authorList>
            <person name="Klenk H.-P."/>
        </authorList>
    </citation>
    <scope>NUCLEOTIDE SEQUENCE [LARGE SCALE GENOMIC DNA]</scope>
    <source>
        <strain evidence="5 6">DSM 22891</strain>
    </source>
</reference>
<dbReference type="CDD" id="cd13585">
    <property type="entry name" value="PBP2_TMBP_like"/>
    <property type="match status" value="1"/>
</dbReference>
<dbReference type="Pfam" id="PF01547">
    <property type="entry name" value="SBP_bac_1"/>
    <property type="match status" value="1"/>
</dbReference>
<evidence type="ECO:0000256" key="1">
    <source>
        <dbReference type="ARBA" id="ARBA00008520"/>
    </source>
</evidence>
<dbReference type="PANTHER" id="PTHR30061">
    <property type="entry name" value="MALTOSE-BINDING PERIPLASMIC PROTEIN"/>
    <property type="match status" value="1"/>
</dbReference>
<dbReference type="OrthoDB" id="1650177at2"/>